<evidence type="ECO:0000313" key="2">
    <source>
        <dbReference type="EMBL" id="KAK7462509.1"/>
    </source>
</evidence>
<dbReference type="AlphaFoldDB" id="A0ABD0J6S6"/>
<feature type="compositionally biased region" description="Basic and acidic residues" evidence="1">
    <location>
        <begin position="322"/>
        <end position="336"/>
    </location>
</feature>
<evidence type="ECO:0000256" key="1">
    <source>
        <dbReference type="SAM" id="MobiDB-lite"/>
    </source>
</evidence>
<sequence>MGGCLGRDRGQPNPLIPDVEQVIADDAWDEFVAVNRRRFKCKRLLMKRSDYVIEVPMNYYLFEETAQKPLQDLKRVGHAANRTAKQSTFTDSLSALQSQLKGKEMAHQDKTSPEHSRLETKFRNDTDKTQTYSFKFEKTRTATLHVTYQRGFSIGGKANFSIGLPAAGEGEVRYEVTKATGETFEESLTTCASSDIRVSRHSKCTASVVLEERHLLARFETSKIGTGFVPGSSPDVLRPFIDVTMSMPEGEALVFIKNKDGKVVFVKQIQTLVPLFPTYSFKKPDGSNEDKAVRFKVKGVVEGTQLSTHHIRLKSRKLLKPGAKEGTETEVSRLEVDDSGDEDSEMSEDDRPL</sequence>
<dbReference type="InterPro" id="IPR004991">
    <property type="entry name" value="Aerolysin-like"/>
</dbReference>
<evidence type="ECO:0000313" key="3">
    <source>
        <dbReference type="Proteomes" id="UP001519460"/>
    </source>
</evidence>
<feature type="region of interest" description="Disordered" evidence="1">
    <location>
        <begin position="317"/>
        <end position="353"/>
    </location>
</feature>
<dbReference type="PANTHER" id="PTHR39369:SF6">
    <property type="entry name" value="LIN-24 (TWENTY-FOUR) LIKE"/>
    <property type="match status" value="1"/>
</dbReference>
<feature type="region of interest" description="Disordered" evidence="1">
    <location>
        <begin position="100"/>
        <end position="123"/>
    </location>
</feature>
<feature type="compositionally biased region" description="Acidic residues" evidence="1">
    <location>
        <begin position="337"/>
        <end position="353"/>
    </location>
</feature>
<dbReference type="PANTHER" id="PTHR39369">
    <property type="entry name" value="LIN-24 (TWENTY-FOUR) LIKE"/>
    <property type="match status" value="1"/>
</dbReference>
<comment type="caution">
    <text evidence="2">The sequence shown here is derived from an EMBL/GenBank/DDBJ whole genome shotgun (WGS) entry which is preliminary data.</text>
</comment>
<organism evidence="2 3">
    <name type="scientific">Batillaria attramentaria</name>
    <dbReference type="NCBI Taxonomy" id="370345"/>
    <lineage>
        <taxon>Eukaryota</taxon>
        <taxon>Metazoa</taxon>
        <taxon>Spiralia</taxon>
        <taxon>Lophotrochozoa</taxon>
        <taxon>Mollusca</taxon>
        <taxon>Gastropoda</taxon>
        <taxon>Caenogastropoda</taxon>
        <taxon>Sorbeoconcha</taxon>
        <taxon>Cerithioidea</taxon>
        <taxon>Batillariidae</taxon>
        <taxon>Batillaria</taxon>
    </lineage>
</organism>
<dbReference type="EMBL" id="JACVVK020000621">
    <property type="protein sequence ID" value="KAK7462509.1"/>
    <property type="molecule type" value="Genomic_DNA"/>
</dbReference>
<dbReference type="Pfam" id="PF03318">
    <property type="entry name" value="ETX_MTX2"/>
    <property type="match status" value="1"/>
</dbReference>
<dbReference type="Gene3D" id="2.170.15.10">
    <property type="entry name" value="Proaerolysin, chain A, domain 3"/>
    <property type="match status" value="1"/>
</dbReference>
<accession>A0ABD0J6S6</accession>
<dbReference type="CDD" id="cd20237">
    <property type="entry name" value="PFM_LIN24-like"/>
    <property type="match status" value="1"/>
</dbReference>
<name>A0ABD0J6S6_9CAEN</name>
<proteinExistence type="predicted"/>
<protein>
    <submittedName>
        <fullName evidence="2">Uncharacterized protein</fullName>
    </submittedName>
</protein>
<reference evidence="2 3" key="1">
    <citation type="journal article" date="2023" name="Sci. Data">
        <title>Genome assembly of the Korean intertidal mud-creeper Batillaria attramentaria.</title>
        <authorList>
            <person name="Patra A.K."/>
            <person name="Ho P.T."/>
            <person name="Jun S."/>
            <person name="Lee S.J."/>
            <person name="Kim Y."/>
            <person name="Won Y.J."/>
        </authorList>
    </citation>
    <scope>NUCLEOTIDE SEQUENCE [LARGE SCALE GENOMIC DNA]</scope>
    <source>
        <strain evidence="2">Wonlab-2016</strain>
    </source>
</reference>
<dbReference type="SUPFAM" id="SSF56973">
    <property type="entry name" value="Aerolisin/ETX pore-forming domain"/>
    <property type="match status" value="1"/>
</dbReference>
<keyword evidence="3" id="KW-1185">Reference proteome</keyword>
<feature type="compositionally biased region" description="Basic and acidic residues" evidence="1">
    <location>
        <begin position="101"/>
        <end position="123"/>
    </location>
</feature>
<gene>
    <name evidence="2" type="ORF">BaRGS_00038445</name>
</gene>
<dbReference type="Proteomes" id="UP001519460">
    <property type="component" value="Unassembled WGS sequence"/>
</dbReference>